<dbReference type="SUPFAM" id="SSF48371">
    <property type="entry name" value="ARM repeat"/>
    <property type="match status" value="1"/>
</dbReference>
<keyword evidence="1" id="KW-0677">Repeat</keyword>
<name>A0A1A8VQN8_PLAOA</name>
<dbReference type="SMART" id="SM00025">
    <property type="entry name" value="Pumilio"/>
    <property type="match status" value="1"/>
</dbReference>
<dbReference type="InterPro" id="IPR033133">
    <property type="entry name" value="PUM-HD"/>
</dbReference>
<dbReference type="InterPro" id="IPR011989">
    <property type="entry name" value="ARM-like"/>
</dbReference>
<gene>
    <name evidence="4" type="ORF">POVCU1_008430</name>
</gene>
<dbReference type="PROSITE" id="PS50303">
    <property type="entry name" value="PUM_HD"/>
    <property type="match status" value="1"/>
</dbReference>
<accession>A0A1A8VQN8</accession>
<dbReference type="EMBL" id="FLQV01000147">
    <property type="protein sequence ID" value="SBS82824.1"/>
    <property type="molecule type" value="Genomic_DNA"/>
</dbReference>
<dbReference type="Gene3D" id="1.25.10.10">
    <property type="entry name" value="Leucine-rich Repeat Variant"/>
    <property type="match status" value="1"/>
</dbReference>
<dbReference type="Proteomes" id="UP000078546">
    <property type="component" value="Unassembled WGS sequence"/>
</dbReference>
<dbReference type="Pfam" id="PF00806">
    <property type="entry name" value="PUF"/>
    <property type="match status" value="1"/>
</dbReference>
<proteinExistence type="predicted"/>
<dbReference type="InterPro" id="IPR001313">
    <property type="entry name" value="Pumilio_RNA-bd_rpt"/>
</dbReference>
<organism evidence="4 5">
    <name type="scientific">Plasmodium ovale curtisi</name>
    <dbReference type="NCBI Taxonomy" id="864141"/>
    <lineage>
        <taxon>Eukaryota</taxon>
        <taxon>Sar</taxon>
        <taxon>Alveolata</taxon>
        <taxon>Apicomplexa</taxon>
        <taxon>Aconoidasida</taxon>
        <taxon>Haemosporida</taxon>
        <taxon>Plasmodiidae</taxon>
        <taxon>Plasmodium</taxon>
        <taxon>Plasmodium (Plasmodium)</taxon>
    </lineage>
</organism>
<feature type="domain" description="PUM-HD" evidence="3">
    <location>
        <begin position="1"/>
        <end position="94"/>
    </location>
</feature>
<evidence type="ECO:0000256" key="2">
    <source>
        <dbReference type="PROSITE-ProRule" id="PRU00317"/>
    </source>
</evidence>
<feature type="repeat" description="Pumilio" evidence="2">
    <location>
        <begin position="29"/>
        <end position="68"/>
    </location>
</feature>
<dbReference type="PROSITE" id="PS50302">
    <property type="entry name" value="PUM"/>
    <property type="match status" value="1"/>
</dbReference>
<dbReference type="InterPro" id="IPR016024">
    <property type="entry name" value="ARM-type_fold"/>
</dbReference>
<protein>
    <submittedName>
        <fullName evidence="4">mRNA-binding protein PUF2 (PUF2)</fullName>
    </submittedName>
</protein>
<evidence type="ECO:0000313" key="5">
    <source>
        <dbReference type="Proteomes" id="UP000078546"/>
    </source>
</evidence>
<dbReference type="AlphaFoldDB" id="A0A1A8VQN8"/>
<reference evidence="5" key="1">
    <citation type="submission" date="2016-05" db="EMBL/GenBank/DDBJ databases">
        <authorList>
            <person name="Naeem Raeece"/>
        </authorList>
    </citation>
    <scope>NUCLEOTIDE SEQUENCE [LARGE SCALE GENOMIC DNA]</scope>
</reference>
<evidence type="ECO:0000313" key="4">
    <source>
        <dbReference type="EMBL" id="SBS82824.1"/>
    </source>
</evidence>
<evidence type="ECO:0000256" key="1">
    <source>
        <dbReference type="ARBA" id="ARBA00022737"/>
    </source>
</evidence>
<dbReference type="GO" id="GO:0003723">
    <property type="term" value="F:RNA binding"/>
    <property type="evidence" value="ECO:0007669"/>
    <property type="project" value="InterPro"/>
</dbReference>
<sequence length="99" mass="11695">MVRGRSLVCARASPGSFSPYYVRRYAHFSIYLCRNENIINICKDCYGNFMMQKLLTTCRRKERNFIIKTIFDNLDKLKDETYGRPILREATTREKAQGK</sequence>
<evidence type="ECO:0000259" key="3">
    <source>
        <dbReference type="PROSITE" id="PS50303"/>
    </source>
</evidence>